<dbReference type="SMART" id="SM00385">
    <property type="entry name" value="CYCLIN"/>
    <property type="match status" value="1"/>
</dbReference>
<dbReference type="InterPro" id="IPR004367">
    <property type="entry name" value="Cyclin_C-dom"/>
</dbReference>
<keyword evidence="8" id="KW-1185">Reference proteome</keyword>
<evidence type="ECO:0000313" key="8">
    <source>
        <dbReference type="Proteomes" id="UP000494163"/>
    </source>
</evidence>
<dbReference type="Pfam" id="PF02984">
    <property type="entry name" value="Cyclin_C"/>
    <property type="match status" value="1"/>
</dbReference>
<dbReference type="InterPro" id="IPR039361">
    <property type="entry name" value="Cyclin"/>
</dbReference>
<dbReference type="FunFam" id="1.10.472.10:FF:000003">
    <property type="entry name" value="G1/S-specific cyclin-D2"/>
    <property type="match status" value="1"/>
</dbReference>
<evidence type="ECO:0000256" key="2">
    <source>
        <dbReference type="ARBA" id="ARBA00023127"/>
    </source>
</evidence>
<dbReference type="Gene3D" id="1.10.472.10">
    <property type="entry name" value="Cyclin-like"/>
    <property type="match status" value="2"/>
</dbReference>
<keyword evidence="1" id="KW-0132">Cell division</keyword>
<dbReference type="InterPro" id="IPR048258">
    <property type="entry name" value="Cyclins_cyclin-box"/>
</dbReference>
<accession>A0A0M5J1E9</accession>
<dbReference type="InterPro" id="IPR013763">
    <property type="entry name" value="Cyclin-like_dom"/>
</dbReference>
<feature type="domain" description="Cyclin C-terminal" evidence="6">
    <location>
        <begin position="199"/>
        <end position="343"/>
    </location>
</feature>
<keyword evidence="2 4" id="KW-0195">Cyclin</keyword>
<protein>
    <submittedName>
        <fullName evidence="7">CycD</fullName>
    </submittedName>
</protein>
<reference evidence="7 8" key="1">
    <citation type="submission" date="2015-08" db="EMBL/GenBank/DDBJ databases">
        <title>Ancestral chromatin configuration constrains chromatin evolution on differentiating sex chromosomes in Drosophila.</title>
        <authorList>
            <person name="Zhou Q."/>
            <person name="Bachtrog D."/>
        </authorList>
    </citation>
    <scope>NUCLEOTIDE SEQUENCE [LARGE SCALE GENOMIC DNA]</scope>
    <source>
        <tissue evidence="7">Whole larvae</tissue>
    </source>
</reference>
<evidence type="ECO:0000256" key="3">
    <source>
        <dbReference type="ARBA" id="ARBA00023306"/>
    </source>
</evidence>
<dbReference type="OrthoDB" id="306099at2759"/>
<evidence type="ECO:0000256" key="1">
    <source>
        <dbReference type="ARBA" id="ARBA00022618"/>
    </source>
</evidence>
<evidence type="ECO:0000256" key="4">
    <source>
        <dbReference type="RuleBase" id="RU000383"/>
    </source>
</evidence>
<dbReference type="SUPFAM" id="SSF47954">
    <property type="entry name" value="Cyclin-like"/>
    <property type="match status" value="2"/>
</dbReference>
<dbReference type="CDD" id="cd20516">
    <property type="entry name" value="CYCLIN_CCND_rpt2"/>
    <property type="match status" value="1"/>
</dbReference>
<dbReference type="SMART" id="SM01332">
    <property type="entry name" value="Cyclin_C"/>
    <property type="match status" value="1"/>
</dbReference>
<keyword evidence="3" id="KW-0131">Cell cycle</keyword>
<dbReference type="OMA" id="KEIKPYM"/>
<dbReference type="PANTHER" id="PTHR10177">
    <property type="entry name" value="CYCLINS"/>
    <property type="match status" value="1"/>
</dbReference>
<evidence type="ECO:0000313" key="7">
    <source>
        <dbReference type="EMBL" id="ALC49706.1"/>
    </source>
</evidence>
<evidence type="ECO:0000259" key="6">
    <source>
        <dbReference type="SMART" id="SM01332"/>
    </source>
</evidence>
<dbReference type="InterPro" id="IPR006671">
    <property type="entry name" value="Cyclin_N"/>
</dbReference>
<dbReference type="GO" id="GO:0000278">
    <property type="term" value="P:mitotic cell cycle"/>
    <property type="evidence" value="ECO:0007669"/>
    <property type="project" value="UniProtKB-ARBA"/>
</dbReference>
<sequence>MKNADQPDCCSKLEVTTNENANADAIIADSDAEITCPLITNHINGTINISQEQCNTVKDYSMLKSDRCLQNALKSEENHQQNAETYFHTVQKDITPPMRKIVVEWMMEVCAEQKCQEGVILLALNYFDRFLSTKSLRKTNLQILGAACLLLASKLREPNCRALSVDLLVFYTDNSIYKEDLIKWELYVLSLLGWDLSTVTALDFLDLLIIRLPISNKRFSELTIEKVRRHAQAFISLAAKEHHFSKYAPSTIAASSIAASMNGLRWHLCSGHNIHFLLSRLTVLTNTEQDQLEECMLQMESIFDEHRHKLQPFLINTENSPSLNGYYNCRYRHKQYQLHRQKPKTTILPKLAQTCKMQAQAQKELQEIKF</sequence>
<dbReference type="GO" id="GO:0051301">
    <property type="term" value="P:cell division"/>
    <property type="evidence" value="ECO:0007669"/>
    <property type="project" value="UniProtKB-KW"/>
</dbReference>
<dbReference type="PROSITE" id="PS00292">
    <property type="entry name" value="CYCLINS"/>
    <property type="match status" value="1"/>
</dbReference>
<organism evidence="7 8">
    <name type="scientific">Drosophila busckii</name>
    <name type="common">Fruit fly</name>
    <dbReference type="NCBI Taxonomy" id="30019"/>
    <lineage>
        <taxon>Eukaryota</taxon>
        <taxon>Metazoa</taxon>
        <taxon>Ecdysozoa</taxon>
        <taxon>Arthropoda</taxon>
        <taxon>Hexapoda</taxon>
        <taxon>Insecta</taxon>
        <taxon>Pterygota</taxon>
        <taxon>Neoptera</taxon>
        <taxon>Endopterygota</taxon>
        <taxon>Diptera</taxon>
        <taxon>Brachycera</taxon>
        <taxon>Muscomorpha</taxon>
        <taxon>Ephydroidea</taxon>
        <taxon>Drosophilidae</taxon>
        <taxon>Drosophila</taxon>
    </lineage>
</organism>
<dbReference type="Pfam" id="PF00134">
    <property type="entry name" value="Cyclin_N"/>
    <property type="match status" value="1"/>
</dbReference>
<dbReference type="InterPro" id="IPR036915">
    <property type="entry name" value="Cyclin-like_sf"/>
</dbReference>
<dbReference type="EMBL" id="CP012528">
    <property type="protein sequence ID" value="ALC49706.1"/>
    <property type="molecule type" value="Genomic_DNA"/>
</dbReference>
<dbReference type="AlphaFoldDB" id="A0A0M5J1E9"/>
<dbReference type="STRING" id="30019.A0A0M5J1E9"/>
<name>A0A0M5J1E9_DROBS</name>
<feature type="domain" description="Cyclin-like" evidence="5">
    <location>
        <begin position="104"/>
        <end position="190"/>
    </location>
</feature>
<evidence type="ECO:0000259" key="5">
    <source>
        <dbReference type="SMART" id="SM00385"/>
    </source>
</evidence>
<gene>
    <name evidence="7" type="ORF">Dbus_chrXg1562</name>
</gene>
<comment type="similarity">
    <text evidence="4">Belongs to the cyclin family.</text>
</comment>
<dbReference type="Proteomes" id="UP000494163">
    <property type="component" value="Chromosome X"/>
</dbReference>
<proteinExistence type="inferred from homology"/>